<dbReference type="KEGG" id="mgb:VO56_02190"/>
<proteinExistence type="predicted"/>
<reference evidence="2 3" key="1">
    <citation type="journal article" date="2015" name="Genome Announc.">
        <title>Complete Genome Sequence of Mycoplasma meleagridis, a Possible Emerging Pathogen in Chickens.</title>
        <authorList>
            <person name="Abolnik C."/>
        </authorList>
    </citation>
    <scope>NUCLEOTIDE SEQUENCE [LARGE SCALE GENOMIC DNA]</scope>
    <source>
        <strain evidence="2 3">B2096 8B</strain>
    </source>
</reference>
<dbReference type="HOGENOM" id="CLU_942762_0_0_14"/>
<evidence type="ECO:0000313" key="3">
    <source>
        <dbReference type="Proteomes" id="UP000032722"/>
    </source>
</evidence>
<accession>A0A0D5ZJI3</accession>
<evidence type="ECO:0000256" key="1">
    <source>
        <dbReference type="SAM" id="Coils"/>
    </source>
</evidence>
<dbReference type="EMBL" id="CP011021">
    <property type="protein sequence ID" value="AKA50043.1"/>
    <property type="molecule type" value="Genomic_DNA"/>
</dbReference>
<name>A0A0D5ZJI3_9BACT</name>
<dbReference type="PATRIC" id="fig|29556.3.peg.433"/>
<dbReference type="Proteomes" id="UP000032722">
    <property type="component" value="Chromosome"/>
</dbReference>
<sequence length="295" mass="36660">MNSKINEIKEKLTNYYLNKAETVKDYKNVDFYWEIDDITNKHTYLYVNLDLFLEKRGIYKGKNYFKEYFNYYQPKNTGLYHYVHSFLNKLKEDVNVERYFLFDIGSESFWTEIFEVFKENEKEKAILRLNELNEKSISKEKHYFKLLNTKEMIEFLNENIPELNIDFERIKKDKSYLKYQLEYFERVFFDAKYIENDERLYIRPATIRTESYMPSDFRYHPYKPTFFLVNEFFHPVMDFIEEFMKKVSFPERFERHFLNIDKYNFLTKEEYNEKKMKRSGTKKWKKLDHKQSTLN</sequence>
<evidence type="ECO:0000313" key="2">
    <source>
        <dbReference type="EMBL" id="AKA50043.1"/>
    </source>
</evidence>
<feature type="coiled-coil region" evidence="1">
    <location>
        <begin position="115"/>
        <end position="173"/>
    </location>
</feature>
<gene>
    <name evidence="2" type="ORF">VO56_02190</name>
</gene>
<protein>
    <submittedName>
        <fullName evidence="2">Uncharacterized protein</fullName>
    </submittedName>
</protein>
<organism evidence="3">
    <name type="scientific">Mycoplasmopsis gallinacea</name>
    <dbReference type="NCBI Taxonomy" id="29556"/>
    <lineage>
        <taxon>Bacteria</taxon>
        <taxon>Bacillati</taxon>
        <taxon>Mycoplasmatota</taxon>
        <taxon>Mycoplasmoidales</taxon>
        <taxon>Metamycoplasmataceae</taxon>
        <taxon>Mycoplasmopsis</taxon>
    </lineage>
</organism>
<keyword evidence="1" id="KW-0175">Coiled coil</keyword>
<dbReference type="AlphaFoldDB" id="A0A0D5ZJI3"/>